<dbReference type="SUPFAM" id="SSF51905">
    <property type="entry name" value="FAD/NAD(P)-binding domain"/>
    <property type="match status" value="1"/>
</dbReference>
<protein>
    <recommendedName>
        <fullName evidence="1">Thioredoxin reductase</fullName>
    </recommendedName>
</protein>
<dbReference type="CDD" id="cd00038">
    <property type="entry name" value="CAP_ED"/>
    <property type="match status" value="1"/>
</dbReference>
<dbReference type="PROSITE" id="PS50042">
    <property type="entry name" value="CNMP_BINDING_3"/>
    <property type="match status" value="1"/>
</dbReference>
<dbReference type="PRINTS" id="PR00469">
    <property type="entry name" value="PNDRDTASEII"/>
</dbReference>
<evidence type="ECO:0000256" key="1">
    <source>
        <dbReference type="ARBA" id="ARBA00018719"/>
    </source>
</evidence>
<evidence type="ECO:0000256" key="2">
    <source>
        <dbReference type="ARBA" id="ARBA00022630"/>
    </source>
</evidence>
<dbReference type="InterPro" id="IPR014710">
    <property type="entry name" value="RmlC-like_jellyroll"/>
</dbReference>
<dbReference type="Pfam" id="PF00027">
    <property type="entry name" value="cNMP_binding"/>
    <property type="match status" value="1"/>
</dbReference>
<proteinExistence type="predicted"/>
<dbReference type="Gene3D" id="2.60.120.10">
    <property type="entry name" value="Jelly Rolls"/>
    <property type="match status" value="1"/>
</dbReference>
<name>A0A1W6ZST8_9HYPH</name>
<dbReference type="PANTHER" id="PTHR48105">
    <property type="entry name" value="THIOREDOXIN REDUCTASE 1-RELATED-RELATED"/>
    <property type="match status" value="1"/>
</dbReference>
<dbReference type="AlphaFoldDB" id="A0A1W6ZST8"/>
<dbReference type="InterPro" id="IPR018490">
    <property type="entry name" value="cNMP-bd_dom_sf"/>
</dbReference>
<evidence type="ECO:0000313" key="5">
    <source>
        <dbReference type="Proteomes" id="UP000194137"/>
    </source>
</evidence>
<dbReference type="GO" id="GO:0016491">
    <property type="term" value="F:oxidoreductase activity"/>
    <property type="evidence" value="ECO:0007669"/>
    <property type="project" value="UniProtKB-KW"/>
</dbReference>
<keyword evidence="3" id="KW-0560">Oxidoreductase</keyword>
<dbReference type="InterPro" id="IPR036188">
    <property type="entry name" value="FAD/NAD-bd_sf"/>
</dbReference>
<dbReference type="PRINTS" id="PR00368">
    <property type="entry name" value="FADPNR"/>
</dbReference>
<dbReference type="InterPro" id="IPR023753">
    <property type="entry name" value="FAD/NAD-binding_dom"/>
</dbReference>
<dbReference type="Pfam" id="PF07992">
    <property type="entry name" value="Pyr_redox_2"/>
    <property type="match status" value="1"/>
</dbReference>
<accession>A0A1W6ZST8</accession>
<organism evidence="4 5">
    <name type="scientific">Pseudorhodoplanes sinuspersici</name>
    <dbReference type="NCBI Taxonomy" id="1235591"/>
    <lineage>
        <taxon>Bacteria</taxon>
        <taxon>Pseudomonadati</taxon>
        <taxon>Pseudomonadota</taxon>
        <taxon>Alphaproteobacteria</taxon>
        <taxon>Hyphomicrobiales</taxon>
        <taxon>Pseudorhodoplanes</taxon>
    </lineage>
</organism>
<dbReference type="Proteomes" id="UP000194137">
    <property type="component" value="Chromosome"/>
</dbReference>
<sequence>MTPATFARYDQAFPELTEAEIQRIRRFGDIHRYIDGEALFETGKPGRGMYVVLSGHVAICQRDGLGHITPIIDQGPGQFLAEIAALSGRPSLVDGRAEGDVEALVIAPEGVRRLLIAEAELGERIMRALILRRVALIDSEAGGVVLIGSPMSGDVARIESFLTRNAIPHHLLDPQSDLEARELIARYAPAPTDLPLVVAPNGDVLRNPNENAIARALSMVTTAQSEKLYDVAIVGSGPAGLSTAVYAASEGLSVIVLDKRAFGGQAGASARIENYLGFPTGITGMALAGRAFVQAQKFGSEIMIPVYVTSLDCARKDGTFGIHLDDGTVINARSVVIASGARYRQLAVDSLGEFEGRGIWYWASPIEARLCTNEEVVLVGGGNSAGQAAVFLSGYASKVRVMVRGEGLAATMSRYLVDRIESAPNIEVMPHTEVVGLTGDRSLQQVRWRNRKSGEETEGAIRNLFLFIGADPATAWLKDCGVELDRTGFVITGKHCSNGDAEMPLQSCVPGVFAVGDVRAGSVKRVGGAIGEGAQVVAALHRYLAGQG</sequence>
<keyword evidence="2" id="KW-0285">Flavoprotein</keyword>
<evidence type="ECO:0000256" key="3">
    <source>
        <dbReference type="ARBA" id="ARBA00023002"/>
    </source>
</evidence>
<dbReference type="STRING" id="1235591.CAK95_16240"/>
<evidence type="ECO:0000313" key="4">
    <source>
        <dbReference type="EMBL" id="ARQ00457.1"/>
    </source>
</evidence>
<dbReference type="KEGG" id="psin:CAK95_16240"/>
<dbReference type="InterPro" id="IPR000595">
    <property type="entry name" value="cNMP-bd_dom"/>
</dbReference>
<dbReference type="SUPFAM" id="SSF51206">
    <property type="entry name" value="cAMP-binding domain-like"/>
    <property type="match status" value="1"/>
</dbReference>
<dbReference type="RefSeq" id="WP_086088852.1">
    <property type="nucleotide sequence ID" value="NZ_CP021112.1"/>
</dbReference>
<dbReference type="EMBL" id="CP021112">
    <property type="protein sequence ID" value="ARQ00457.1"/>
    <property type="molecule type" value="Genomic_DNA"/>
</dbReference>
<keyword evidence="5" id="KW-1185">Reference proteome</keyword>
<reference evidence="4 5" key="1">
    <citation type="submission" date="2017-05" db="EMBL/GenBank/DDBJ databases">
        <title>Full genome sequence of Pseudorhodoplanes sinuspersici.</title>
        <authorList>
            <person name="Dastgheib S.M.M."/>
            <person name="Shavandi M."/>
            <person name="Tirandaz H."/>
        </authorList>
    </citation>
    <scope>NUCLEOTIDE SEQUENCE [LARGE SCALE GENOMIC DNA]</scope>
    <source>
        <strain evidence="4 5">RIPI110</strain>
    </source>
</reference>
<dbReference type="Gene3D" id="3.50.50.60">
    <property type="entry name" value="FAD/NAD(P)-binding domain"/>
    <property type="match status" value="2"/>
</dbReference>
<dbReference type="SMART" id="SM00100">
    <property type="entry name" value="cNMP"/>
    <property type="match status" value="1"/>
</dbReference>
<dbReference type="InterPro" id="IPR050097">
    <property type="entry name" value="Ferredoxin-NADP_redctase_2"/>
</dbReference>
<gene>
    <name evidence="4" type="ORF">CAK95_16240</name>
</gene>
<dbReference type="OrthoDB" id="9786503at2"/>